<dbReference type="InterPro" id="IPR013785">
    <property type="entry name" value="Aldolase_TIM"/>
</dbReference>
<dbReference type="AlphaFoldDB" id="A0A1F7IDE2"/>
<proteinExistence type="predicted"/>
<organism evidence="3 4">
    <name type="scientific">Candidatus Roizmanbacteria bacterium RIFCSPLOWO2_01_FULL_35_13</name>
    <dbReference type="NCBI Taxonomy" id="1802055"/>
    <lineage>
        <taxon>Bacteria</taxon>
        <taxon>Candidatus Roizmaniibacteriota</taxon>
    </lineage>
</organism>
<dbReference type="SUPFAM" id="SSF51366">
    <property type="entry name" value="Ribulose-phoshate binding barrel"/>
    <property type="match status" value="1"/>
</dbReference>
<dbReference type="STRING" id="1802055.A3A74_03485"/>
<evidence type="ECO:0000313" key="3">
    <source>
        <dbReference type="EMBL" id="OGK41368.1"/>
    </source>
</evidence>
<comment type="caution">
    <text evidence="3">The sequence shown here is derived from an EMBL/GenBank/DDBJ whole genome shotgun (WGS) entry which is preliminary data.</text>
</comment>
<dbReference type="EMBL" id="MGAF01000019">
    <property type="protein sequence ID" value="OGK41368.1"/>
    <property type="molecule type" value="Genomic_DNA"/>
</dbReference>
<dbReference type="GO" id="GO:0019854">
    <property type="term" value="P:L-ascorbic acid catabolic process"/>
    <property type="evidence" value="ECO:0007669"/>
    <property type="project" value="TreeGrafter"/>
</dbReference>
<protein>
    <recommendedName>
        <fullName evidence="2">Orotidine 5'-phosphate decarboxylase domain-containing protein</fullName>
    </recommendedName>
</protein>
<dbReference type="Pfam" id="PF00215">
    <property type="entry name" value="OMPdecase"/>
    <property type="match status" value="1"/>
</dbReference>
<accession>A0A1F7IDE2</accession>
<feature type="domain" description="Orotidine 5'-phosphate decarboxylase" evidence="2">
    <location>
        <begin position="9"/>
        <end position="219"/>
    </location>
</feature>
<gene>
    <name evidence="3" type="ORF">A3A74_03485</name>
</gene>
<dbReference type="PANTHER" id="PTHR35039">
    <property type="entry name" value="3-KETO-L-GULONATE-6-PHOSPHATE DECARBOXYLASE SGBH-RELATED"/>
    <property type="match status" value="1"/>
</dbReference>
<dbReference type="InterPro" id="IPR011060">
    <property type="entry name" value="RibuloseP-bd_barrel"/>
</dbReference>
<dbReference type="GO" id="GO:0006207">
    <property type="term" value="P:'de novo' pyrimidine nucleobase biosynthetic process"/>
    <property type="evidence" value="ECO:0007669"/>
    <property type="project" value="InterPro"/>
</dbReference>
<dbReference type="Gene3D" id="3.20.20.70">
    <property type="entry name" value="Aldolase class I"/>
    <property type="match status" value="1"/>
</dbReference>
<dbReference type="SMART" id="SM00934">
    <property type="entry name" value="OMPdecase"/>
    <property type="match status" value="1"/>
</dbReference>
<dbReference type="PANTHER" id="PTHR35039:SF3">
    <property type="entry name" value="3-KETO-L-GULONATE-6-PHOSPHATE DECARBOXYLASE SGBH-RELATED"/>
    <property type="match status" value="1"/>
</dbReference>
<dbReference type="Proteomes" id="UP000179270">
    <property type="component" value="Unassembled WGS sequence"/>
</dbReference>
<keyword evidence="1" id="KW-0456">Lyase</keyword>
<sequence>MLLSKKKRYLQVAFNSTLDEAYEIIQTLPASDRIILEAGTPLIKQFGVSAIQNLYTWWSIKTRPHDILPYIVADLKTMDRGETEVGLAKNAGASAAICLGQAPVETVNSFIESCEKVGIDSMVDMMNIDFPINILRKLKKPPNVVLLHRGVDEEIFNKNKPIPYIQINKVLSSYNVLISIAGGDSIREVQRAVFNGANIVVVWKNFYHSDENTGKLAEEFLKEIK</sequence>
<name>A0A1F7IDE2_9BACT</name>
<reference evidence="3 4" key="1">
    <citation type="journal article" date="2016" name="Nat. Commun.">
        <title>Thousands of microbial genomes shed light on interconnected biogeochemical processes in an aquifer system.</title>
        <authorList>
            <person name="Anantharaman K."/>
            <person name="Brown C.T."/>
            <person name="Hug L.A."/>
            <person name="Sharon I."/>
            <person name="Castelle C.J."/>
            <person name="Probst A.J."/>
            <person name="Thomas B.C."/>
            <person name="Singh A."/>
            <person name="Wilkins M.J."/>
            <person name="Karaoz U."/>
            <person name="Brodie E.L."/>
            <person name="Williams K.H."/>
            <person name="Hubbard S.S."/>
            <person name="Banfield J.F."/>
        </authorList>
    </citation>
    <scope>NUCLEOTIDE SEQUENCE [LARGE SCALE GENOMIC DNA]</scope>
</reference>
<dbReference type="InterPro" id="IPR001754">
    <property type="entry name" value="OMPdeCOase_dom"/>
</dbReference>
<dbReference type="GO" id="GO:0004590">
    <property type="term" value="F:orotidine-5'-phosphate decarboxylase activity"/>
    <property type="evidence" value="ECO:0007669"/>
    <property type="project" value="InterPro"/>
</dbReference>
<dbReference type="GO" id="GO:0033982">
    <property type="term" value="F:3-dehydro-L-gulonate-6-phosphate decarboxylase activity"/>
    <property type="evidence" value="ECO:0007669"/>
    <property type="project" value="TreeGrafter"/>
</dbReference>
<evidence type="ECO:0000259" key="2">
    <source>
        <dbReference type="SMART" id="SM00934"/>
    </source>
</evidence>
<evidence type="ECO:0000256" key="1">
    <source>
        <dbReference type="ARBA" id="ARBA00023239"/>
    </source>
</evidence>
<evidence type="ECO:0000313" key="4">
    <source>
        <dbReference type="Proteomes" id="UP000179270"/>
    </source>
</evidence>